<keyword evidence="4" id="KW-1185">Reference proteome</keyword>
<dbReference type="GO" id="GO:0016791">
    <property type="term" value="F:phosphatase activity"/>
    <property type="evidence" value="ECO:0007669"/>
    <property type="project" value="TreeGrafter"/>
</dbReference>
<dbReference type="PANTHER" id="PTHR43156:SF2">
    <property type="entry name" value="STAGE II SPORULATION PROTEIN E"/>
    <property type="match status" value="1"/>
</dbReference>
<dbReference type="InterPro" id="IPR035965">
    <property type="entry name" value="PAS-like_dom_sf"/>
</dbReference>
<accession>E0NJ71</accession>
<dbReference type="SMART" id="SM00331">
    <property type="entry name" value="PP2C_SIG"/>
    <property type="match status" value="1"/>
</dbReference>
<evidence type="ECO:0000313" key="4">
    <source>
        <dbReference type="Proteomes" id="UP000003280"/>
    </source>
</evidence>
<evidence type="ECO:0000313" key="3">
    <source>
        <dbReference type="EMBL" id="EFM26190.1"/>
    </source>
</evidence>
<dbReference type="Gene3D" id="3.30.450.20">
    <property type="entry name" value="PAS domain"/>
    <property type="match status" value="1"/>
</dbReference>
<gene>
    <name evidence="3" type="ORF">HMPREF9225_0210</name>
</gene>
<keyword evidence="1" id="KW-0378">Hydrolase</keyword>
<dbReference type="PANTHER" id="PTHR43156">
    <property type="entry name" value="STAGE II SPORULATION PROTEIN E-RELATED"/>
    <property type="match status" value="1"/>
</dbReference>
<proteinExistence type="predicted"/>
<organism evidence="3 4">
    <name type="scientific">Peptoniphilus duerdenii ATCC BAA-1640</name>
    <dbReference type="NCBI Taxonomy" id="862517"/>
    <lineage>
        <taxon>Bacteria</taxon>
        <taxon>Bacillati</taxon>
        <taxon>Bacillota</taxon>
        <taxon>Tissierellia</taxon>
        <taxon>Tissierellales</taxon>
        <taxon>Peptoniphilaceae</taxon>
        <taxon>Peptoniphilus</taxon>
    </lineage>
</organism>
<dbReference type="InterPro" id="IPR000014">
    <property type="entry name" value="PAS"/>
</dbReference>
<dbReference type="SUPFAM" id="SSF81606">
    <property type="entry name" value="PP2C-like"/>
    <property type="match status" value="1"/>
</dbReference>
<evidence type="ECO:0000259" key="2">
    <source>
        <dbReference type="PROSITE" id="PS50112"/>
    </source>
</evidence>
<dbReference type="EMBL" id="AEEH01000014">
    <property type="protein sequence ID" value="EFM26190.1"/>
    <property type="molecule type" value="Genomic_DNA"/>
</dbReference>
<evidence type="ECO:0000256" key="1">
    <source>
        <dbReference type="ARBA" id="ARBA00022801"/>
    </source>
</evidence>
<dbReference type="Gene3D" id="3.60.40.10">
    <property type="entry name" value="PPM-type phosphatase domain"/>
    <property type="match status" value="1"/>
</dbReference>
<dbReference type="HOGENOM" id="CLU_741255_0_0_9"/>
<dbReference type="Pfam" id="PF13188">
    <property type="entry name" value="PAS_8"/>
    <property type="match status" value="1"/>
</dbReference>
<dbReference type="InterPro" id="IPR001932">
    <property type="entry name" value="PPM-type_phosphatase-like_dom"/>
</dbReference>
<dbReference type="Pfam" id="PF07228">
    <property type="entry name" value="SpoIIE"/>
    <property type="match status" value="1"/>
</dbReference>
<comment type="caution">
    <text evidence="3">The sequence shown here is derived from an EMBL/GenBank/DDBJ whole genome shotgun (WGS) entry which is preliminary data.</text>
</comment>
<dbReference type="eggNOG" id="COG2208">
    <property type="taxonomic scope" value="Bacteria"/>
</dbReference>
<dbReference type="InterPro" id="IPR052016">
    <property type="entry name" value="Bact_Sigma-Reg"/>
</dbReference>
<sequence>MEKLSSKINLNILNGIADLVRVLDSNNQVIFVNSAMEELMGASAKEMTCEPDGRYFCNLSVAERTLRTGEIIQREEYIEGNFYSVKCSPIFDGEEIVAVVEVFRNITMEKKLQREIINKNKELATEMNEAKKIQVGLLPEKGFIGGTMIDYLYRPSNILSGDMFNVFEINRDNLGIYISDTVGHGFASSQVTMFVNFMFKSLTTKALLNPATALEEIKKKFNSIDLDVNIYFTCFYGVYNRKENTFKFSNAGHNPCPILSRNRTSYELLTAGLPISRMFEDVTYEDNVVDLFCGDKLLFVTDGIPELKNSSGETYGLKRLGDILNRHNVDELQEIRTDVVHFTAKEPKDDMTAVLIKIM</sequence>
<dbReference type="AlphaFoldDB" id="E0NJ71"/>
<dbReference type="InterPro" id="IPR036457">
    <property type="entry name" value="PPM-type-like_dom_sf"/>
</dbReference>
<dbReference type="Proteomes" id="UP000003280">
    <property type="component" value="Unassembled WGS sequence"/>
</dbReference>
<dbReference type="RefSeq" id="WP_008901046.1">
    <property type="nucleotide sequence ID" value="NZ_GL397071.1"/>
</dbReference>
<dbReference type="STRING" id="862517.HMPREF9225_0210"/>
<feature type="domain" description="PAS" evidence="2">
    <location>
        <begin position="5"/>
        <end position="47"/>
    </location>
</feature>
<dbReference type="SUPFAM" id="SSF55785">
    <property type="entry name" value="PYP-like sensor domain (PAS domain)"/>
    <property type="match status" value="1"/>
</dbReference>
<reference evidence="3 4" key="1">
    <citation type="submission" date="2010-07" db="EMBL/GenBank/DDBJ databases">
        <authorList>
            <person name="Muzny D."/>
            <person name="Qin X."/>
            <person name="Deng J."/>
            <person name="Jiang H."/>
            <person name="Liu Y."/>
            <person name="Qu J."/>
            <person name="Song X.-Z."/>
            <person name="Zhang L."/>
            <person name="Thornton R."/>
            <person name="Coyle M."/>
            <person name="Francisco L."/>
            <person name="Jackson L."/>
            <person name="Javaid M."/>
            <person name="Korchina V."/>
            <person name="Kovar C."/>
            <person name="Mata R."/>
            <person name="Mathew T."/>
            <person name="Ngo R."/>
            <person name="Nguyen L."/>
            <person name="Nguyen N."/>
            <person name="Okwuonu G."/>
            <person name="Ongeri F."/>
            <person name="Pham C."/>
            <person name="Simmons D."/>
            <person name="Wilczek-Boney K."/>
            <person name="Hale W."/>
            <person name="Jakkamsetti A."/>
            <person name="Pham P."/>
            <person name="Ruth R."/>
            <person name="San Lucas F."/>
            <person name="Warren J."/>
            <person name="Zhang J."/>
            <person name="Zhao Z."/>
            <person name="Zhou C."/>
            <person name="Zhu D."/>
            <person name="Lee S."/>
            <person name="Bess C."/>
            <person name="Blankenburg K."/>
            <person name="Forbes L."/>
            <person name="Fu Q."/>
            <person name="Gubbala S."/>
            <person name="Hirani K."/>
            <person name="Jayaseelan J.C."/>
            <person name="Lara F."/>
            <person name="Munidasa M."/>
            <person name="Palculict T."/>
            <person name="Patil S."/>
            <person name="Pu L.-L."/>
            <person name="Saada N."/>
            <person name="Tang L."/>
            <person name="Weissenberger G."/>
            <person name="Zhu Y."/>
            <person name="Hemphill L."/>
            <person name="Shang Y."/>
            <person name="Youmans B."/>
            <person name="Ayvaz T."/>
            <person name="Ross M."/>
            <person name="Santibanez J."/>
            <person name="Aqrawi P."/>
            <person name="Gross S."/>
            <person name="Joshi V."/>
            <person name="Fowler G."/>
            <person name="Nazareth L."/>
            <person name="Reid J."/>
            <person name="Worley K."/>
            <person name="Petrosino J."/>
            <person name="Highlander S."/>
            <person name="Gibbs R."/>
        </authorList>
    </citation>
    <scope>NUCLEOTIDE SEQUENCE [LARGE SCALE GENOMIC DNA]</scope>
    <source>
        <strain evidence="3 4">ATCC BAA-1640</strain>
    </source>
</reference>
<protein>
    <submittedName>
        <fullName evidence="3">Stage II sporulation protein E</fullName>
    </submittedName>
</protein>
<dbReference type="OrthoDB" id="9763484at2"/>
<dbReference type="PROSITE" id="PS50112">
    <property type="entry name" value="PAS"/>
    <property type="match status" value="1"/>
</dbReference>
<name>E0NJ71_9FIRM</name>